<dbReference type="AlphaFoldDB" id="A0A5J4S424"/>
<evidence type="ECO:0000313" key="1">
    <source>
        <dbReference type="EMBL" id="KAA6340472.1"/>
    </source>
</evidence>
<proteinExistence type="predicted"/>
<name>A0A5J4S424_9ZZZZ</name>
<protein>
    <submittedName>
        <fullName evidence="1">Uncharacterized protein</fullName>
    </submittedName>
</protein>
<sequence>MIHISAIFYNSIHLYVHCERDDYFSSPPPIFLCLFHNNSYLPPAFTFKPFSVVVFAIRFTMTSKLINGLALQFMVIKENKRCSILFPLPVPGGKWHTLISKPVSVADCCHSFFRKRLEELLLPTPSAVIISFFESG</sequence>
<reference evidence="1" key="1">
    <citation type="submission" date="2019-03" db="EMBL/GenBank/DDBJ databases">
        <title>Single cell metagenomics reveals metabolic interactions within the superorganism composed of flagellate Streblomastix strix and complex community of Bacteroidetes bacteria on its surface.</title>
        <authorList>
            <person name="Treitli S.C."/>
            <person name="Kolisko M."/>
            <person name="Husnik F."/>
            <person name="Keeling P."/>
            <person name="Hampl V."/>
        </authorList>
    </citation>
    <scope>NUCLEOTIDE SEQUENCE</scope>
    <source>
        <strain evidence="1">STM</strain>
    </source>
</reference>
<gene>
    <name evidence="1" type="ORF">EZS27_011666</name>
</gene>
<accession>A0A5J4S424</accession>
<comment type="caution">
    <text evidence="1">The sequence shown here is derived from an EMBL/GenBank/DDBJ whole genome shotgun (WGS) entry which is preliminary data.</text>
</comment>
<organism evidence="1">
    <name type="scientific">termite gut metagenome</name>
    <dbReference type="NCBI Taxonomy" id="433724"/>
    <lineage>
        <taxon>unclassified sequences</taxon>
        <taxon>metagenomes</taxon>
        <taxon>organismal metagenomes</taxon>
    </lineage>
</organism>
<dbReference type="EMBL" id="SNRY01000458">
    <property type="protein sequence ID" value="KAA6340472.1"/>
    <property type="molecule type" value="Genomic_DNA"/>
</dbReference>